<dbReference type="Pfam" id="PF03937">
    <property type="entry name" value="Sdh5"/>
    <property type="match status" value="1"/>
</dbReference>
<proteinExistence type="inferred from homology"/>
<evidence type="ECO:0000256" key="3">
    <source>
        <dbReference type="ARBA" id="ARBA00019418"/>
    </source>
</evidence>
<dbReference type="AlphaFoldDB" id="A0A1B4XG97"/>
<evidence type="ECO:0000256" key="2">
    <source>
        <dbReference type="ARBA" id="ARBA00008571"/>
    </source>
</evidence>
<dbReference type="InterPro" id="IPR005631">
    <property type="entry name" value="SDH"/>
</dbReference>
<dbReference type="SUPFAM" id="SSF109910">
    <property type="entry name" value="YgfY-like"/>
    <property type="match status" value="1"/>
</dbReference>
<dbReference type="RefSeq" id="WP_096360648.1">
    <property type="nucleotide sequence ID" value="NZ_AP014879.1"/>
</dbReference>
<dbReference type="PANTHER" id="PTHR39585:SF1">
    <property type="entry name" value="FAD ASSEMBLY FACTOR SDHE"/>
    <property type="match status" value="1"/>
</dbReference>
<evidence type="ECO:0000313" key="7">
    <source>
        <dbReference type="Proteomes" id="UP000243180"/>
    </source>
</evidence>
<evidence type="ECO:0000313" key="6">
    <source>
        <dbReference type="EMBL" id="BAV33838.1"/>
    </source>
</evidence>
<keyword evidence="7" id="KW-1185">Reference proteome</keyword>
<dbReference type="InterPro" id="IPR036714">
    <property type="entry name" value="SDH_sf"/>
</dbReference>
<dbReference type="Gene3D" id="1.10.150.250">
    <property type="entry name" value="Flavinator of succinate dehydrogenase"/>
    <property type="match status" value="1"/>
</dbReference>
<dbReference type="Proteomes" id="UP000243180">
    <property type="component" value="Chromosome"/>
</dbReference>
<reference evidence="6 7" key="1">
    <citation type="submission" date="2015-05" db="EMBL/GenBank/DDBJ databases">
        <title>Complete genome sequence of a sulfur-oxidizing gammaproteobacterium strain HA5.</title>
        <authorList>
            <person name="Miura A."/>
            <person name="Kojima H."/>
            <person name="Fukui M."/>
        </authorList>
    </citation>
    <scope>NUCLEOTIDE SEQUENCE [LARGE SCALE GENOMIC DNA]</scope>
    <source>
        <strain evidence="6 7">HA5</strain>
    </source>
</reference>
<dbReference type="EMBL" id="AP014879">
    <property type="protein sequence ID" value="BAV33838.1"/>
    <property type="molecule type" value="Genomic_DNA"/>
</dbReference>
<gene>
    <name evidence="6" type="ORF">SCL_1533</name>
</gene>
<keyword evidence="4" id="KW-0963">Cytoplasm</keyword>
<evidence type="ECO:0000256" key="1">
    <source>
        <dbReference type="ARBA" id="ARBA00004496"/>
    </source>
</evidence>
<dbReference type="InParanoid" id="A0A1B4XG97"/>
<dbReference type="KEGG" id="slim:SCL_1533"/>
<dbReference type="FunCoup" id="A0A1B4XG97">
    <property type="interactions" value="82"/>
</dbReference>
<dbReference type="GO" id="GO:0006105">
    <property type="term" value="P:succinate metabolic process"/>
    <property type="evidence" value="ECO:0007669"/>
    <property type="project" value="TreeGrafter"/>
</dbReference>
<name>A0A1B4XG97_9GAMM</name>
<dbReference type="OrthoDB" id="9180899at2"/>
<comment type="subcellular location">
    <subcellularLocation>
        <location evidence="1">Cytoplasm</location>
    </subcellularLocation>
</comment>
<evidence type="ECO:0000256" key="4">
    <source>
        <dbReference type="ARBA" id="ARBA00022490"/>
    </source>
</evidence>
<sequence length="78" mass="9294">MDERRLERIRWRSRRGLLELDVVLKDFLDRHYPGLTSAEQEAFEQLLTVPDETLLAYVQGKQNPPEKELMQLVTKIRN</sequence>
<dbReference type="InterPro" id="IPR050531">
    <property type="entry name" value="SdhE_FAD_assembly_factor"/>
</dbReference>
<dbReference type="PANTHER" id="PTHR39585">
    <property type="entry name" value="FAD ASSEMBLY FACTOR SDHE"/>
    <property type="match status" value="1"/>
</dbReference>
<organism evidence="6 7">
    <name type="scientific">Sulfuricaulis limicola</name>
    <dbReference type="NCBI Taxonomy" id="1620215"/>
    <lineage>
        <taxon>Bacteria</taxon>
        <taxon>Pseudomonadati</taxon>
        <taxon>Pseudomonadota</taxon>
        <taxon>Gammaproteobacteria</taxon>
        <taxon>Acidiferrobacterales</taxon>
        <taxon>Acidiferrobacteraceae</taxon>
        <taxon>Sulfuricaulis</taxon>
    </lineage>
</organism>
<keyword evidence="5" id="KW-0143">Chaperone</keyword>
<evidence type="ECO:0000256" key="5">
    <source>
        <dbReference type="ARBA" id="ARBA00023186"/>
    </source>
</evidence>
<dbReference type="GO" id="GO:0005737">
    <property type="term" value="C:cytoplasm"/>
    <property type="evidence" value="ECO:0007669"/>
    <property type="project" value="UniProtKB-SubCell"/>
</dbReference>
<protein>
    <recommendedName>
        <fullName evidence="3">FAD assembly factor SdhE</fullName>
    </recommendedName>
</protein>
<comment type="similarity">
    <text evidence="2">Belongs to the SdhE FAD assembly factor family.</text>
</comment>
<accession>A0A1B4XG97</accession>